<sequence length="262" mass="30492">MSSSSSPAYKCICCNREYQRKLFYDKHVLLCHLMMTKSIAEMKKDEEEHADTPTVRVLYEIILEMNAKMVKMEARLDECEKWSDSNKRKLNVIGWLNERYNPYPVTYTVWFNTIKLTRQHLEMIFEMDYVMGISSILQSLLPATELPRAVQPLPRAAGGEGAEPPAIKCFNQKDNILFIYENDKWDVMPNGLFDKLIMTLSKKLIGEFFLWQNENIDKLENDAFATLHAKNLKKVMGGSVSIEILSLRVKKEIYKYLKTDVI</sequence>
<reference evidence="2" key="1">
    <citation type="journal article" date="2020" name="Nature">
        <title>Giant virus diversity and host interactions through global metagenomics.</title>
        <authorList>
            <person name="Schulz F."/>
            <person name="Roux S."/>
            <person name="Paez-Espino D."/>
            <person name="Jungbluth S."/>
            <person name="Walsh D.A."/>
            <person name="Denef V.J."/>
            <person name="McMahon K.D."/>
            <person name="Konstantinidis K.T."/>
            <person name="Eloe-Fadrosh E.A."/>
            <person name="Kyrpides N.C."/>
            <person name="Woyke T."/>
        </authorList>
    </citation>
    <scope>NUCLEOTIDE SEQUENCE</scope>
    <source>
        <strain evidence="2">GVMAG-M-3300023184-101</strain>
    </source>
</reference>
<name>A0A6C0HHQ6_9ZZZZ</name>
<organism evidence="2">
    <name type="scientific">viral metagenome</name>
    <dbReference type="NCBI Taxonomy" id="1070528"/>
    <lineage>
        <taxon>unclassified sequences</taxon>
        <taxon>metagenomes</taxon>
        <taxon>organismal metagenomes</taxon>
    </lineage>
</organism>
<feature type="domain" description="C2H2-type" evidence="1">
    <location>
        <begin position="11"/>
        <end position="32"/>
    </location>
</feature>
<dbReference type="EMBL" id="MN739952">
    <property type="protein sequence ID" value="QHT79685.1"/>
    <property type="molecule type" value="Genomic_DNA"/>
</dbReference>
<accession>A0A6C0HHQ6</accession>
<evidence type="ECO:0000313" key="2">
    <source>
        <dbReference type="EMBL" id="QHT79685.1"/>
    </source>
</evidence>
<protein>
    <recommendedName>
        <fullName evidence="1">C2H2-type domain-containing protein</fullName>
    </recommendedName>
</protein>
<proteinExistence type="predicted"/>
<dbReference type="InterPro" id="IPR013087">
    <property type="entry name" value="Znf_C2H2_type"/>
</dbReference>
<dbReference type="PROSITE" id="PS00028">
    <property type="entry name" value="ZINC_FINGER_C2H2_1"/>
    <property type="match status" value="1"/>
</dbReference>
<dbReference type="AlphaFoldDB" id="A0A6C0HHQ6"/>
<evidence type="ECO:0000259" key="1">
    <source>
        <dbReference type="PROSITE" id="PS00028"/>
    </source>
</evidence>